<dbReference type="AlphaFoldDB" id="A0A5A5U2D5"/>
<dbReference type="Pfam" id="PF09148">
    <property type="entry name" value="DUF1934"/>
    <property type="match status" value="1"/>
</dbReference>
<organism evidence="1 2">
    <name type="scientific">Leuconostoc citreum</name>
    <dbReference type="NCBI Taxonomy" id="33964"/>
    <lineage>
        <taxon>Bacteria</taxon>
        <taxon>Bacillati</taxon>
        <taxon>Bacillota</taxon>
        <taxon>Bacilli</taxon>
        <taxon>Lactobacillales</taxon>
        <taxon>Lactobacillaceae</taxon>
        <taxon>Leuconostoc</taxon>
    </lineage>
</organism>
<sequence>MPDTEKKIVMIRLKTTVKQNDDTETFEFNVGGELLIKQHAIFLRYTEIIADQPPTQVLFKFEKDAVRLHRVGDSTTKLTFALAQRLPAYYQTPAGQMQLMTDTKMMTVDVDLTQTQGTLALSYQLYAHDTIVGEYDIQLQFADKSSKLN</sequence>
<protein>
    <recommendedName>
        <fullName evidence="3">DUF1934 domain-containing protein</fullName>
    </recommendedName>
</protein>
<proteinExistence type="predicted"/>
<dbReference type="RefSeq" id="WP_040176653.1">
    <property type="nucleotide sequence ID" value="NZ_BJJW01000006.1"/>
</dbReference>
<dbReference type="EMBL" id="BJJW01000006">
    <property type="protein sequence ID" value="GDZ84013.1"/>
    <property type="molecule type" value="Genomic_DNA"/>
</dbReference>
<reference evidence="1 2" key="1">
    <citation type="submission" date="2019-04" db="EMBL/GenBank/DDBJ databases">
        <title>A pseudo-fructophilic Leuconostoc citreum strain F192-5 isolated from peel of satsuma mandarin: the first report for isolation and characterization of strain-dependent fructophilic-like characteristics.</title>
        <authorList>
            <person name="Maeno S."/>
            <person name="Tanizawa Y."/>
            <person name="Kajikawa A."/>
            <person name="Kanesaki Y."/>
            <person name="Kubota E."/>
            <person name="Arita M."/>
            <person name="Leon D."/>
            <person name="Endo A."/>
        </authorList>
    </citation>
    <scope>NUCLEOTIDE SEQUENCE [LARGE SCALE GENOMIC DNA]</scope>
    <source>
        <strain evidence="1 2">F192-5</strain>
    </source>
</reference>
<dbReference type="InterPro" id="IPR015231">
    <property type="entry name" value="DUF1934"/>
</dbReference>
<dbReference type="SUPFAM" id="SSF50814">
    <property type="entry name" value="Lipocalins"/>
    <property type="match status" value="1"/>
</dbReference>
<evidence type="ECO:0000313" key="2">
    <source>
        <dbReference type="Proteomes" id="UP000323274"/>
    </source>
</evidence>
<comment type="caution">
    <text evidence="1">The sequence shown here is derived from an EMBL/GenBank/DDBJ whole genome shotgun (WGS) entry which is preliminary data.</text>
</comment>
<dbReference type="Proteomes" id="UP000323274">
    <property type="component" value="Unassembled WGS sequence"/>
</dbReference>
<evidence type="ECO:0000313" key="1">
    <source>
        <dbReference type="EMBL" id="GDZ84013.1"/>
    </source>
</evidence>
<dbReference type="Gene3D" id="2.40.128.20">
    <property type="match status" value="1"/>
</dbReference>
<accession>A0A5A5U2D5</accession>
<name>A0A5A5U2D5_LEUCI</name>
<gene>
    <name evidence="1" type="ORF">LCIT_12550</name>
</gene>
<evidence type="ECO:0008006" key="3">
    <source>
        <dbReference type="Google" id="ProtNLM"/>
    </source>
</evidence>
<dbReference type="InterPro" id="IPR012674">
    <property type="entry name" value="Calycin"/>
</dbReference>